<dbReference type="InterPro" id="IPR001932">
    <property type="entry name" value="PPM-type_phosphatase-like_dom"/>
</dbReference>
<dbReference type="PANTHER" id="PTHR43156">
    <property type="entry name" value="STAGE II SPORULATION PROTEIN E-RELATED"/>
    <property type="match status" value="1"/>
</dbReference>
<dbReference type="EMBL" id="BAAATK010000048">
    <property type="protein sequence ID" value="GAA2454173.1"/>
    <property type="molecule type" value="Genomic_DNA"/>
</dbReference>
<feature type="domain" description="PPM-type phosphatase" evidence="3">
    <location>
        <begin position="154"/>
        <end position="383"/>
    </location>
</feature>
<feature type="transmembrane region" description="Helical" evidence="2">
    <location>
        <begin position="29"/>
        <end position="49"/>
    </location>
</feature>
<evidence type="ECO:0000256" key="2">
    <source>
        <dbReference type="SAM" id="Phobius"/>
    </source>
</evidence>
<dbReference type="PANTHER" id="PTHR43156:SF2">
    <property type="entry name" value="STAGE II SPORULATION PROTEIN E"/>
    <property type="match status" value="1"/>
</dbReference>
<protein>
    <submittedName>
        <fullName evidence="4">PP2C family protein-serine/threonine phosphatase</fullName>
    </submittedName>
</protein>
<evidence type="ECO:0000313" key="4">
    <source>
        <dbReference type="EMBL" id="GAA2454173.1"/>
    </source>
</evidence>
<dbReference type="Pfam" id="PF07228">
    <property type="entry name" value="SpoIIE"/>
    <property type="match status" value="1"/>
</dbReference>
<evidence type="ECO:0000313" key="5">
    <source>
        <dbReference type="Proteomes" id="UP001500460"/>
    </source>
</evidence>
<evidence type="ECO:0000256" key="1">
    <source>
        <dbReference type="ARBA" id="ARBA00022801"/>
    </source>
</evidence>
<sequence>MHDAPLDTQHPRAASAPARAAIRLTGLRALRGLAPVLLLLAVVLADLLIPGRLHAAPVMAAVPVLAAMTLPVWATAVLACTALAATGLLQWSDGLWGRPASDMTLMSVSLVALVGLGACALRRSRERELRQVRSVAEAAQRALLHPLPRRLESLELCGVYLPAEAEARIGGDFYEALPTPHGIRVLIGDVRGKGLPAVGASAALLGAFRELAYREASLAGLARGLDESAGRQIATMEEGAGAAEPRALFTERFATALLVEVPRDEPVARFVHCGHPEPLTIRAGRVHGHVAEPPGAPLGLGDLIGTPQVEQTVPFAPGDRLVLYTDGFIETRDRDGRFHDLAARARIRATQPLAALVTGLRADLLKHADGDLDDDAALLVLERGRAGEPGR</sequence>
<gene>
    <name evidence="4" type="ORF">GCM10010421_53900</name>
</gene>
<dbReference type="Gene3D" id="3.60.40.10">
    <property type="entry name" value="PPM-type phosphatase domain"/>
    <property type="match status" value="1"/>
</dbReference>
<comment type="caution">
    <text evidence="4">The sequence shown here is derived from an EMBL/GenBank/DDBJ whole genome shotgun (WGS) entry which is preliminary data.</text>
</comment>
<evidence type="ECO:0000259" key="3">
    <source>
        <dbReference type="SMART" id="SM00331"/>
    </source>
</evidence>
<dbReference type="InterPro" id="IPR036457">
    <property type="entry name" value="PPM-type-like_dom_sf"/>
</dbReference>
<keyword evidence="5" id="KW-1185">Reference proteome</keyword>
<keyword evidence="2" id="KW-0472">Membrane</keyword>
<dbReference type="InterPro" id="IPR052016">
    <property type="entry name" value="Bact_Sigma-Reg"/>
</dbReference>
<feature type="transmembrane region" description="Helical" evidence="2">
    <location>
        <begin position="61"/>
        <end position="91"/>
    </location>
</feature>
<name>A0ABN3KDD7_9ACTN</name>
<keyword evidence="2" id="KW-1133">Transmembrane helix</keyword>
<feature type="transmembrane region" description="Helical" evidence="2">
    <location>
        <begin position="103"/>
        <end position="121"/>
    </location>
</feature>
<dbReference type="SMART" id="SM00331">
    <property type="entry name" value="PP2C_SIG"/>
    <property type="match status" value="1"/>
</dbReference>
<dbReference type="RefSeq" id="WP_344607976.1">
    <property type="nucleotide sequence ID" value="NZ_BAAATK010000048.1"/>
</dbReference>
<keyword evidence="1" id="KW-0378">Hydrolase</keyword>
<dbReference type="Proteomes" id="UP001500460">
    <property type="component" value="Unassembled WGS sequence"/>
</dbReference>
<keyword evidence="2" id="KW-0812">Transmembrane</keyword>
<reference evidence="4 5" key="1">
    <citation type="journal article" date="2019" name="Int. J. Syst. Evol. Microbiol.">
        <title>The Global Catalogue of Microorganisms (GCM) 10K type strain sequencing project: providing services to taxonomists for standard genome sequencing and annotation.</title>
        <authorList>
            <consortium name="The Broad Institute Genomics Platform"/>
            <consortium name="The Broad Institute Genome Sequencing Center for Infectious Disease"/>
            <person name="Wu L."/>
            <person name="Ma J."/>
        </authorList>
    </citation>
    <scope>NUCLEOTIDE SEQUENCE [LARGE SCALE GENOMIC DNA]</scope>
    <source>
        <strain evidence="4 5">JCM 6922</strain>
    </source>
</reference>
<accession>A0ABN3KDD7</accession>
<organism evidence="4 5">
    <name type="scientific">Streptomyces glaucus</name>
    <dbReference type="NCBI Taxonomy" id="284029"/>
    <lineage>
        <taxon>Bacteria</taxon>
        <taxon>Bacillati</taxon>
        <taxon>Actinomycetota</taxon>
        <taxon>Actinomycetes</taxon>
        <taxon>Kitasatosporales</taxon>
        <taxon>Streptomycetaceae</taxon>
        <taxon>Streptomyces</taxon>
    </lineage>
</organism>
<proteinExistence type="predicted"/>